<gene>
    <name evidence="11" type="primary">LOC114240769</name>
</gene>
<dbReference type="PANTHER" id="PTHR12301">
    <property type="entry name" value="SAM-DOMAIN, SH3 AND NUCLEAR LOCALIZATION SIGNALS PROTEIN RELATED"/>
    <property type="match status" value="1"/>
</dbReference>
<dbReference type="InterPro" id="IPR058666">
    <property type="entry name" value="SASH1/NUB1_homeodomain"/>
</dbReference>
<dbReference type="FunFam" id="1.10.150.50:FF:000055">
    <property type="entry name" value="Sterile alpha motif domain containing 5"/>
    <property type="match status" value="1"/>
</dbReference>
<dbReference type="InterPro" id="IPR001452">
    <property type="entry name" value="SH3_domain"/>
</dbReference>
<dbReference type="Proteomes" id="UP000504629">
    <property type="component" value="Unplaced"/>
</dbReference>
<evidence type="ECO:0000256" key="4">
    <source>
        <dbReference type="ARBA" id="ARBA00065890"/>
    </source>
</evidence>
<reference evidence="11" key="1">
    <citation type="submission" date="2025-08" db="UniProtKB">
        <authorList>
            <consortium name="RefSeq"/>
        </authorList>
    </citation>
    <scope>IDENTIFICATION</scope>
    <source>
        <tissue evidence="11">Silk gland</tissue>
    </source>
</reference>
<accession>A0A6J2JCL4</accession>
<dbReference type="PANTHER" id="PTHR12301:SF8">
    <property type="entry name" value="STERILE ALPHA MOTIF DOMAIN-CONTAINING PROTEIN 5"/>
    <property type="match status" value="1"/>
</dbReference>
<feature type="compositionally biased region" description="Basic and acidic residues" evidence="7">
    <location>
        <begin position="944"/>
        <end position="956"/>
    </location>
</feature>
<dbReference type="InterPro" id="IPR036028">
    <property type="entry name" value="SH3-like_dom_sf"/>
</dbReference>
<evidence type="ECO:0000259" key="9">
    <source>
        <dbReference type="PROSITE" id="PS50105"/>
    </source>
</evidence>
<dbReference type="SUPFAM" id="SSF50044">
    <property type="entry name" value="SH3-domain"/>
    <property type="match status" value="1"/>
</dbReference>
<feature type="domain" description="SAM" evidence="9">
    <location>
        <begin position="804"/>
        <end position="868"/>
    </location>
</feature>
<dbReference type="Gene3D" id="2.30.30.40">
    <property type="entry name" value="SH3 Domains"/>
    <property type="match status" value="1"/>
</dbReference>
<dbReference type="Pfam" id="PF00536">
    <property type="entry name" value="SAM_1"/>
    <property type="match status" value="2"/>
</dbReference>
<dbReference type="GO" id="GO:0005737">
    <property type="term" value="C:cytoplasm"/>
    <property type="evidence" value="ECO:0007669"/>
    <property type="project" value="UniProtKB-SubCell"/>
</dbReference>
<sequence length="1022" mass="113713">MASSTTGNIVTEWLRSLHLGQYAESFIDNGYDDLEICKQVGEPDLDAIGVLNPAHRQRLLHSVRSLREEGAAAVYFTLEEATAARDSCRCEEESRKEQATVSIEPAKYADEYEEGKAELVKIPRMQLKRLLRERLAQDGIRLSLQPYSTTDGDRGYLEGLASRYADLFSTHYGDVLDHLEELRRHEWDEMSPRMRVLGGPGTPQTPPSASPGSLALNNLTTSHSQPIYVPGKYSPSSCLTDKEEDEIYGFGYGVFGKQMLQRQQQQKQLLLAQPSQPLIHNQQHNYQSCLSPRSAYFYEFPPSGEFHNNCLGTAKKKVTTFSRLLRGLKSHRKEKHGSCSPKHTHSPRQILPPQRVDTPDSVLQSGLGLGPGPDTALRSMVDPRDYDRLRFLQMTSTQPNTFEETIHRLKVQEAMKKKDKIAREQEEILRDIRHGLMNMGRDGVRGPFGDDTYMYDDEARGLSGRGHWYDEPPYESDPEDFLMGGGAPAATFQNGRVCFTLNLRNDARGEGVISLRSAGDISLARTPRRGLIIPQSGPYPTTVIPLRTARDRESGDYAASDIQSIGSRLSGISLESNRSERDSRRGYRQMSGYRIGTDPLSPASSDYEDQESETDSQHIATVHKSAEDCEGVSNLAGKVRGLRQDVQRKISRLRQERGPEGNDRRTSADQAFPCSNSSFESLPSGSGSSTQALVRAGSNHSSLSAEENIELSPAGRSLLVPQMLCRARALVDYLPNIYEKDALRYKKGDIIEVINMNASGIWRGVLNNKVGNFKFANVEVLSERDTVRSRSSKWCKSRERLWETRPRTVEELLRRIDLPEYTLAFSRNGYEDIELFKEIEPSDLDYLGIMTPEHRTRILAAVQLLHQLESGEADGEIDGGGSSSEGGDSPFGRRQFPRDSGCYEGGVGVGGVRVRTSPLVHRTDEPNQRPPEPAPQAKRSIRRRQPDDAECDRIERYPGTGAERTAVRTGGLPGGARDDTCESDHRLNVVKFVAGGEPCASEKSSDSGVSSSSLSSAHPHRP</sequence>
<name>A0A6J2JCL4_BOMMA</name>
<evidence type="ECO:0000259" key="8">
    <source>
        <dbReference type="PROSITE" id="PS50002"/>
    </source>
</evidence>
<dbReference type="InterPro" id="IPR013761">
    <property type="entry name" value="SAM/pointed_sf"/>
</dbReference>
<dbReference type="CDD" id="cd09527">
    <property type="entry name" value="SAM_Samd5"/>
    <property type="match status" value="1"/>
</dbReference>
<dbReference type="SMART" id="SM00326">
    <property type="entry name" value="SH3"/>
    <property type="match status" value="1"/>
</dbReference>
<dbReference type="AlphaFoldDB" id="A0A6J2JCL4"/>
<evidence type="ECO:0000256" key="5">
    <source>
        <dbReference type="ARBA" id="ARBA00073398"/>
    </source>
</evidence>
<proteinExistence type="predicted"/>
<feature type="domain" description="SAM" evidence="9">
    <location>
        <begin position="5"/>
        <end position="69"/>
    </location>
</feature>
<feature type="region of interest" description="Disordered" evidence="7">
    <location>
        <begin position="330"/>
        <end position="380"/>
    </location>
</feature>
<dbReference type="GeneID" id="114240769"/>
<evidence type="ECO:0000256" key="1">
    <source>
        <dbReference type="ARBA" id="ARBA00004496"/>
    </source>
</evidence>
<dbReference type="SUPFAM" id="SSF47769">
    <property type="entry name" value="SAM/Pointed domain"/>
    <property type="match status" value="2"/>
</dbReference>
<comment type="subcellular location">
    <subcellularLocation>
        <location evidence="1">Cytoplasm</location>
    </subcellularLocation>
</comment>
<keyword evidence="10" id="KW-1185">Reference proteome</keyword>
<dbReference type="PROSITE" id="PS50105">
    <property type="entry name" value="SAM_DOMAIN"/>
    <property type="match status" value="2"/>
</dbReference>
<organism evidence="10 11">
    <name type="scientific">Bombyx mandarina</name>
    <name type="common">Wild silk moth</name>
    <name type="synonym">Wild silkworm</name>
    <dbReference type="NCBI Taxonomy" id="7092"/>
    <lineage>
        <taxon>Eukaryota</taxon>
        <taxon>Metazoa</taxon>
        <taxon>Ecdysozoa</taxon>
        <taxon>Arthropoda</taxon>
        <taxon>Hexapoda</taxon>
        <taxon>Insecta</taxon>
        <taxon>Pterygota</taxon>
        <taxon>Neoptera</taxon>
        <taxon>Endopterygota</taxon>
        <taxon>Lepidoptera</taxon>
        <taxon>Glossata</taxon>
        <taxon>Ditrysia</taxon>
        <taxon>Bombycoidea</taxon>
        <taxon>Bombycidae</taxon>
        <taxon>Bombycinae</taxon>
        <taxon>Bombyx</taxon>
    </lineage>
</organism>
<feature type="region of interest" description="Disordered" evidence="7">
    <location>
        <begin position="872"/>
        <end position="981"/>
    </location>
</feature>
<dbReference type="InterPro" id="IPR051725">
    <property type="entry name" value="SAM-SH3_domain_protein"/>
</dbReference>
<dbReference type="RefSeq" id="XP_028027240.1">
    <property type="nucleotide sequence ID" value="XM_028171439.1"/>
</dbReference>
<dbReference type="Pfam" id="PF07653">
    <property type="entry name" value="SH3_2"/>
    <property type="match status" value="1"/>
</dbReference>
<dbReference type="Gene3D" id="1.10.150.50">
    <property type="entry name" value="Transcription Factor, Ets-1"/>
    <property type="match status" value="2"/>
</dbReference>
<evidence type="ECO:0000256" key="6">
    <source>
        <dbReference type="PROSITE-ProRule" id="PRU00192"/>
    </source>
</evidence>
<feature type="region of interest" description="Disordered" evidence="7">
    <location>
        <begin position="650"/>
        <end position="699"/>
    </location>
</feature>
<evidence type="ECO:0000256" key="7">
    <source>
        <dbReference type="SAM" id="MobiDB-lite"/>
    </source>
</evidence>
<dbReference type="InterPro" id="IPR001660">
    <property type="entry name" value="SAM"/>
</dbReference>
<feature type="compositionally biased region" description="Low complexity" evidence="7">
    <location>
        <begin position="675"/>
        <end position="689"/>
    </location>
</feature>
<feature type="compositionally biased region" description="Low complexity" evidence="7">
    <location>
        <begin position="1006"/>
        <end position="1016"/>
    </location>
</feature>
<feature type="domain" description="SH3" evidence="8">
    <location>
        <begin position="722"/>
        <end position="783"/>
    </location>
</feature>
<evidence type="ECO:0000313" key="10">
    <source>
        <dbReference type="Proteomes" id="UP000504629"/>
    </source>
</evidence>
<dbReference type="PROSITE" id="PS50002">
    <property type="entry name" value="SH3"/>
    <property type="match status" value="1"/>
</dbReference>
<dbReference type="Pfam" id="PF26285">
    <property type="entry name" value="SASH1_Homeodomain"/>
    <property type="match status" value="1"/>
</dbReference>
<feature type="region of interest" description="Disordered" evidence="7">
    <location>
        <begin position="996"/>
        <end position="1022"/>
    </location>
</feature>
<keyword evidence="2 6" id="KW-0728">SH3 domain</keyword>
<evidence type="ECO:0000256" key="2">
    <source>
        <dbReference type="ARBA" id="ARBA00022443"/>
    </source>
</evidence>
<evidence type="ECO:0000256" key="3">
    <source>
        <dbReference type="ARBA" id="ARBA00022490"/>
    </source>
</evidence>
<protein>
    <recommendedName>
        <fullName evidence="5">Sterile alpha motif domain-containing protein 5</fullName>
    </recommendedName>
</protein>
<feature type="region of interest" description="Disordered" evidence="7">
    <location>
        <begin position="573"/>
        <end position="619"/>
    </location>
</feature>
<dbReference type="KEGG" id="bman:114240769"/>
<dbReference type="SMART" id="SM00454">
    <property type="entry name" value="SAM"/>
    <property type="match status" value="2"/>
</dbReference>
<comment type="subunit">
    <text evidence="4">Interacts promiscuously (via SAM domain) with EPHA5, EPHA6, EPHA7, EPHA8, EPHB1, EPHB2, EPHB3 and EPHB4 (via SAM domain) (in vitro).</text>
</comment>
<evidence type="ECO:0000313" key="11">
    <source>
        <dbReference type="RefSeq" id="XP_028027240.1"/>
    </source>
</evidence>
<feature type="compositionally biased region" description="Basic and acidic residues" evidence="7">
    <location>
        <begin position="650"/>
        <end position="667"/>
    </location>
</feature>
<dbReference type="OrthoDB" id="10047268at2759"/>
<keyword evidence="3" id="KW-0963">Cytoplasm</keyword>